<feature type="transmembrane region" description="Helical" evidence="2">
    <location>
        <begin position="21"/>
        <end position="41"/>
    </location>
</feature>
<feature type="transmembrane region" description="Helical" evidence="2">
    <location>
        <begin position="47"/>
        <end position="65"/>
    </location>
</feature>
<proteinExistence type="predicted"/>
<keyword evidence="2" id="KW-0472">Membrane</keyword>
<comment type="caution">
    <text evidence="3">The sequence shown here is derived from an EMBL/GenBank/DDBJ whole genome shotgun (WGS) entry which is preliminary data.</text>
</comment>
<dbReference type="EMBL" id="BMPI01000035">
    <property type="protein sequence ID" value="GGM52930.1"/>
    <property type="molecule type" value="Genomic_DNA"/>
</dbReference>
<protein>
    <submittedName>
        <fullName evidence="3">Uncharacterized protein</fullName>
    </submittedName>
</protein>
<evidence type="ECO:0000313" key="3">
    <source>
        <dbReference type="EMBL" id="GGM52930.1"/>
    </source>
</evidence>
<keyword evidence="4" id="KW-1185">Reference proteome</keyword>
<organism evidence="3 4">
    <name type="scientific">Dactylosporangium sucinum</name>
    <dbReference type="NCBI Taxonomy" id="1424081"/>
    <lineage>
        <taxon>Bacteria</taxon>
        <taxon>Bacillati</taxon>
        <taxon>Actinomycetota</taxon>
        <taxon>Actinomycetes</taxon>
        <taxon>Micromonosporales</taxon>
        <taxon>Micromonosporaceae</taxon>
        <taxon>Dactylosporangium</taxon>
    </lineage>
</organism>
<evidence type="ECO:0000256" key="1">
    <source>
        <dbReference type="SAM" id="MobiDB-lite"/>
    </source>
</evidence>
<name>A0A917U3T3_9ACTN</name>
<accession>A0A917U3T3</accession>
<gene>
    <name evidence="3" type="ORF">GCM10007977_063140</name>
</gene>
<dbReference type="Proteomes" id="UP000642070">
    <property type="component" value="Unassembled WGS sequence"/>
</dbReference>
<evidence type="ECO:0000256" key="2">
    <source>
        <dbReference type="SAM" id="Phobius"/>
    </source>
</evidence>
<feature type="region of interest" description="Disordered" evidence="1">
    <location>
        <begin position="1"/>
        <end position="20"/>
    </location>
</feature>
<reference evidence="3" key="1">
    <citation type="journal article" date="2014" name="Int. J. Syst. Evol. Microbiol.">
        <title>Complete genome sequence of Corynebacterium casei LMG S-19264T (=DSM 44701T), isolated from a smear-ripened cheese.</title>
        <authorList>
            <consortium name="US DOE Joint Genome Institute (JGI-PGF)"/>
            <person name="Walter F."/>
            <person name="Albersmeier A."/>
            <person name="Kalinowski J."/>
            <person name="Ruckert C."/>
        </authorList>
    </citation>
    <scope>NUCLEOTIDE SEQUENCE</scope>
    <source>
        <strain evidence="3">JCM 19831</strain>
    </source>
</reference>
<dbReference type="AlphaFoldDB" id="A0A917U3T3"/>
<keyword evidence="2" id="KW-0812">Transmembrane</keyword>
<evidence type="ECO:0000313" key="4">
    <source>
        <dbReference type="Proteomes" id="UP000642070"/>
    </source>
</evidence>
<sequence length="69" mass="7493">MTTVPSRESRRSRNRGRGLEPLPLGWLVIGGFSALIGWLTYLETHSASAALAAGLAAAGVLYTLLRRRR</sequence>
<keyword evidence="2" id="KW-1133">Transmembrane helix</keyword>
<reference evidence="3" key="2">
    <citation type="submission" date="2020-09" db="EMBL/GenBank/DDBJ databases">
        <authorList>
            <person name="Sun Q."/>
            <person name="Ohkuma M."/>
        </authorList>
    </citation>
    <scope>NUCLEOTIDE SEQUENCE</scope>
    <source>
        <strain evidence="3">JCM 19831</strain>
    </source>
</reference>